<keyword evidence="5" id="KW-0276">Fatty acid metabolism</keyword>
<evidence type="ECO:0000259" key="14">
    <source>
        <dbReference type="Pfam" id="PF16484"/>
    </source>
</evidence>
<comment type="caution">
    <text evidence="15">The sequence shown here is derived from an EMBL/GenBank/DDBJ whole genome shotgun (WGS) entry which is preliminary data.</text>
</comment>
<dbReference type="GO" id="GO:0016020">
    <property type="term" value="C:membrane"/>
    <property type="evidence" value="ECO:0007669"/>
    <property type="project" value="UniProtKB-SubCell"/>
</dbReference>
<dbReference type="EMBL" id="JAODUP010000573">
    <property type="protein sequence ID" value="KAK2147018.1"/>
    <property type="molecule type" value="Genomic_DNA"/>
</dbReference>
<evidence type="ECO:0000313" key="15">
    <source>
        <dbReference type="EMBL" id="KAK2147018.1"/>
    </source>
</evidence>
<proteinExistence type="inferred from homology"/>
<dbReference type="PANTHER" id="PTHR22589">
    <property type="entry name" value="CARNITINE O-ACYLTRANSFERASE"/>
    <property type="match status" value="1"/>
</dbReference>
<evidence type="ECO:0000256" key="12">
    <source>
        <dbReference type="SAM" id="Phobius"/>
    </source>
</evidence>
<evidence type="ECO:0000256" key="11">
    <source>
        <dbReference type="RuleBase" id="RU003801"/>
    </source>
</evidence>
<evidence type="ECO:0000256" key="1">
    <source>
        <dbReference type="ARBA" id="ARBA00004141"/>
    </source>
</evidence>
<evidence type="ECO:0000259" key="13">
    <source>
        <dbReference type="Pfam" id="PF00755"/>
    </source>
</evidence>
<protein>
    <recommendedName>
        <fullName evidence="17">Carnitine O-palmitoyltransferase</fullName>
    </recommendedName>
</protein>
<dbReference type="PANTHER" id="PTHR22589:SF31">
    <property type="entry name" value="CARNITINE O-PALMITOYLTRANSFERASE"/>
    <property type="match status" value="1"/>
</dbReference>
<dbReference type="Gene3D" id="3.30.559.70">
    <property type="entry name" value="Choline/Carnitine o-acyltransferase, domain 2"/>
    <property type="match status" value="1"/>
</dbReference>
<keyword evidence="7" id="KW-0443">Lipid metabolism</keyword>
<evidence type="ECO:0000256" key="7">
    <source>
        <dbReference type="ARBA" id="ARBA00023098"/>
    </source>
</evidence>
<dbReference type="Pfam" id="PF00755">
    <property type="entry name" value="Carn_acyltransf"/>
    <property type="match status" value="1"/>
</dbReference>
<dbReference type="Gene3D" id="6.10.250.1760">
    <property type="match status" value="1"/>
</dbReference>
<dbReference type="InterPro" id="IPR000542">
    <property type="entry name" value="Carn_acyl_trans"/>
</dbReference>
<comment type="similarity">
    <text evidence="2 11">Belongs to the carnitine/choline acetyltransferase family.</text>
</comment>
<keyword evidence="8 12" id="KW-0472">Membrane</keyword>
<dbReference type="SUPFAM" id="SSF52777">
    <property type="entry name" value="CoA-dependent acyltransferases"/>
    <property type="match status" value="2"/>
</dbReference>
<dbReference type="PROSITE" id="PS00440">
    <property type="entry name" value="ACYLTRANSF_C_2"/>
    <property type="match status" value="1"/>
</dbReference>
<accession>A0AAD9J5W8</accession>
<dbReference type="InterPro" id="IPR039551">
    <property type="entry name" value="Cho/carn_acyl_trans"/>
</dbReference>
<evidence type="ECO:0000256" key="4">
    <source>
        <dbReference type="ARBA" id="ARBA00022692"/>
    </source>
</evidence>
<keyword evidence="3 11" id="KW-0808">Transferase</keyword>
<evidence type="ECO:0000256" key="6">
    <source>
        <dbReference type="ARBA" id="ARBA00022989"/>
    </source>
</evidence>
<evidence type="ECO:0008006" key="17">
    <source>
        <dbReference type="Google" id="ProtNLM"/>
    </source>
</evidence>
<gene>
    <name evidence="15" type="ORF">LSH36_573g01026</name>
</gene>
<feature type="transmembrane region" description="Helical" evidence="12">
    <location>
        <begin position="91"/>
        <end position="116"/>
    </location>
</feature>
<sequence>MISSRLIYVLLIWKRQDNDNLEIRSLGMLQYSVITTVSGLSMAEAHSAVAFTFSVTPEGLDFNVNHEALHAVWLSGLRSWKKRFLRVKNHFINGVYPASPASWVFTLTIVLALYIADVDPSFGLIHWIGQWPLVCGVESPNRCYLACLLYATVLWLSVIMLLRYTLMALLTYKGWMYEERGKVSLKTKIWVTLVKLLGSRQPLLYSYQASLPKLPVPDLDQTMKSYLRSVRSLMNDEKYKRMEKLVAEFKSGLGVKLQRYLVLKSWWASNYDAVFTHPTKVMVARAANATWAMLQYRRQLEREELKPILLNNIIPLCSWQYERQFNTTRVPGIETDTLVHYKDSSHVTVYHRGRFFKMYIRSKAQLLSASQIEYMLQKIVDDPSPPADGEQHLAALTAGDRIPWAKTRQEYFKKGINKNSLDAIEKAAFFLVLDEEEQDFDRDDPSKLDKFGHSMLHGKGYDRWFDKSFTVVVCANGRIGFNGEHSWADAPISAHLWEYTLGEDIAFTGADAPVMGHLWECSLADDVKIGYSEDGHTKGELEFIPPNPIRLQWEIPQQCQQVIERSLAVANDLIADVDLHLIMHDSYGKGFMKKCHTSPDAFIQMALQLAYYRDAGKFCLTYEASMTRLYREGRTETVRSCTIESCEFVQAMDNKTKTNKERIALLAKATKQHQNGYRDAMCGKGIDRHLFCLYVVSKYLGIDSPFLKEVLSEPWRLSTSQTPHQQTDKLDLAKHPELISAGGGFGPVADDGYGVSYIIAGEDVIFFHISSKRSCPETDSTRFGNNINRAFQDMRKLFENANS</sequence>
<evidence type="ECO:0000256" key="5">
    <source>
        <dbReference type="ARBA" id="ARBA00022832"/>
    </source>
</evidence>
<dbReference type="InterPro" id="IPR032476">
    <property type="entry name" value="CPT_N"/>
</dbReference>
<feature type="transmembrane region" description="Helical" evidence="12">
    <location>
        <begin position="148"/>
        <end position="172"/>
    </location>
</feature>
<keyword evidence="4 12" id="KW-0812">Transmembrane</keyword>
<evidence type="ECO:0000256" key="10">
    <source>
        <dbReference type="PIRSR" id="PIRSR600542-1"/>
    </source>
</evidence>
<evidence type="ECO:0000256" key="9">
    <source>
        <dbReference type="ARBA" id="ARBA00023315"/>
    </source>
</evidence>
<evidence type="ECO:0000313" key="16">
    <source>
        <dbReference type="Proteomes" id="UP001208570"/>
    </source>
</evidence>
<dbReference type="GO" id="GO:0009437">
    <property type="term" value="P:carnitine metabolic process"/>
    <property type="evidence" value="ECO:0007669"/>
    <property type="project" value="TreeGrafter"/>
</dbReference>
<organism evidence="15 16">
    <name type="scientific">Paralvinella palmiformis</name>
    <dbReference type="NCBI Taxonomy" id="53620"/>
    <lineage>
        <taxon>Eukaryota</taxon>
        <taxon>Metazoa</taxon>
        <taxon>Spiralia</taxon>
        <taxon>Lophotrochozoa</taxon>
        <taxon>Annelida</taxon>
        <taxon>Polychaeta</taxon>
        <taxon>Sedentaria</taxon>
        <taxon>Canalipalpata</taxon>
        <taxon>Terebellida</taxon>
        <taxon>Terebelliformia</taxon>
        <taxon>Alvinellidae</taxon>
        <taxon>Paralvinella</taxon>
    </lineage>
</organism>
<name>A0AAD9J5W8_9ANNE</name>
<dbReference type="Gene3D" id="3.30.559.10">
    <property type="entry name" value="Chloramphenicol acetyltransferase-like domain"/>
    <property type="match status" value="1"/>
</dbReference>
<dbReference type="FunFam" id="3.30.559.10:FF:000042">
    <property type="entry name" value="Carnitine Palmitoyl Transferase"/>
    <property type="match status" value="1"/>
</dbReference>
<dbReference type="Pfam" id="PF16484">
    <property type="entry name" value="CPT_N"/>
    <property type="match status" value="1"/>
</dbReference>
<feature type="active site" description="Proton acceptor" evidence="10">
    <location>
        <position position="485"/>
    </location>
</feature>
<keyword evidence="16" id="KW-1185">Reference proteome</keyword>
<dbReference type="GO" id="GO:0005739">
    <property type="term" value="C:mitochondrion"/>
    <property type="evidence" value="ECO:0007669"/>
    <property type="project" value="TreeGrafter"/>
</dbReference>
<dbReference type="GO" id="GO:0006631">
    <property type="term" value="P:fatty acid metabolic process"/>
    <property type="evidence" value="ECO:0007669"/>
    <property type="project" value="UniProtKB-KW"/>
</dbReference>
<dbReference type="PROSITE" id="PS00439">
    <property type="entry name" value="ACYLTRANSF_C_1"/>
    <property type="match status" value="1"/>
</dbReference>
<keyword evidence="6 12" id="KW-1133">Transmembrane helix</keyword>
<comment type="subcellular location">
    <subcellularLocation>
        <location evidence="1">Membrane</location>
        <topology evidence="1">Multi-pass membrane protein</topology>
    </subcellularLocation>
</comment>
<feature type="domain" description="Carnitine O-palmitoyltransferase N-terminal" evidence="14">
    <location>
        <begin position="42"/>
        <end position="88"/>
    </location>
</feature>
<dbReference type="Proteomes" id="UP001208570">
    <property type="component" value="Unassembled WGS sequence"/>
</dbReference>
<evidence type="ECO:0000256" key="8">
    <source>
        <dbReference type="ARBA" id="ARBA00023136"/>
    </source>
</evidence>
<dbReference type="AlphaFoldDB" id="A0AAD9J5W8"/>
<dbReference type="InterPro" id="IPR023213">
    <property type="entry name" value="CAT-like_dom_sf"/>
</dbReference>
<reference evidence="15" key="1">
    <citation type="journal article" date="2023" name="Mol. Biol. Evol.">
        <title>Third-Generation Sequencing Reveals the Adaptive Role of the Epigenome in Three Deep-Sea Polychaetes.</title>
        <authorList>
            <person name="Perez M."/>
            <person name="Aroh O."/>
            <person name="Sun Y."/>
            <person name="Lan Y."/>
            <person name="Juniper S.K."/>
            <person name="Young C.R."/>
            <person name="Angers B."/>
            <person name="Qian P.Y."/>
        </authorList>
    </citation>
    <scope>NUCLEOTIDE SEQUENCE</scope>
    <source>
        <strain evidence="15">P08H-3</strain>
    </source>
</reference>
<evidence type="ECO:0000256" key="3">
    <source>
        <dbReference type="ARBA" id="ARBA00022679"/>
    </source>
</evidence>
<keyword evidence="9 11" id="KW-0012">Acyltransferase</keyword>
<dbReference type="InterPro" id="IPR042231">
    <property type="entry name" value="Cho/carn_acyl_trans_2"/>
</dbReference>
<feature type="domain" description="Choline/carnitine acyltransferase" evidence="13">
    <location>
        <begin position="214"/>
        <end position="788"/>
    </location>
</feature>
<evidence type="ECO:0000256" key="2">
    <source>
        <dbReference type="ARBA" id="ARBA00005232"/>
    </source>
</evidence>
<dbReference type="GO" id="GO:0004095">
    <property type="term" value="F:carnitine O-palmitoyltransferase activity"/>
    <property type="evidence" value="ECO:0007669"/>
    <property type="project" value="TreeGrafter"/>
</dbReference>